<proteinExistence type="predicted"/>
<dbReference type="Proteomes" id="UP000009282">
    <property type="component" value="Chromosome"/>
</dbReference>
<organism evidence="1 2">
    <name type="scientific">Glaciecola nitratireducens (strain JCM 12485 / KCTC 12276 / FR1064)</name>
    <dbReference type="NCBI Taxonomy" id="1085623"/>
    <lineage>
        <taxon>Bacteria</taxon>
        <taxon>Pseudomonadati</taxon>
        <taxon>Pseudomonadota</taxon>
        <taxon>Gammaproteobacteria</taxon>
        <taxon>Alteromonadales</taxon>
        <taxon>Alteromonadaceae</taxon>
        <taxon>Brumicola</taxon>
    </lineage>
</organism>
<gene>
    <name evidence="1" type="ordered locus">GNIT_3514</name>
</gene>
<protein>
    <submittedName>
        <fullName evidence="1">Uncharacterized protein</fullName>
    </submittedName>
</protein>
<sequence length="53" mass="5876">MPQKAKLLQQVQRLIDSNDSPVLATNKRFKRDGALACIQVTVLSSFLLMTCLA</sequence>
<accession>G4QNQ0</accession>
<dbReference type="HOGENOM" id="CLU_3062000_0_0_6"/>
<evidence type="ECO:0000313" key="2">
    <source>
        <dbReference type="Proteomes" id="UP000009282"/>
    </source>
</evidence>
<dbReference type="EMBL" id="CP003060">
    <property type="protein sequence ID" value="AEP31608.1"/>
    <property type="molecule type" value="Genomic_DNA"/>
</dbReference>
<dbReference type="KEGG" id="gni:GNIT_3514"/>
<name>G4QNQ0_GLANF</name>
<keyword evidence="2" id="KW-1185">Reference proteome</keyword>
<evidence type="ECO:0000313" key="1">
    <source>
        <dbReference type="EMBL" id="AEP31608.1"/>
    </source>
</evidence>
<dbReference type="AlphaFoldDB" id="G4QNQ0"/>
<reference evidence="1 2" key="1">
    <citation type="journal article" date="2011" name="J. Bacteriol.">
        <title>Complete genome sequence of seawater bacterium Glaciecola nitratireducens FR1064T.</title>
        <authorList>
            <person name="Bian F."/>
            <person name="Qin Q.L."/>
            <person name="Xie B.B."/>
            <person name="Shu Y.L."/>
            <person name="Zhang X.Y."/>
            <person name="Yu Y."/>
            <person name="Chen B."/>
            <person name="Chen X.L."/>
            <person name="Zhou B.C."/>
            <person name="Zhang Y.Z."/>
        </authorList>
    </citation>
    <scope>NUCLEOTIDE SEQUENCE [LARGE SCALE GENOMIC DNA]</scope>
    <source>
        <strain evidence="2">JCM 12485 / KCTC 12276 / FR1064</strain>
    </source>
</reference>